<dbReference type="Pfam" id="PF07963">
    <property type="entry name" value="N_methyl"/>
    <property type="match status" value="1"/>
</dbReference>
<name>A0A4R2SNX9_9PAST</name>
<dbReference type="PROSITE" id="PS00409">
    <property type="entry name" value="PROKAR_NTER_METHYL"/>
    <property type="match status" value="1"/>
</dbReference>
<protein>
    <submittedName>
        <fullName evidence="2">Prepilin peptidase dependent protein A</fullName>
    </submittedName>
</protein>
<dbReference type="RefSeq" id="WP_131979585.1">
    <property type="nucleotide sequence ID" value="NZ_SLYB01000044.1"/>
</dbReference>
<keyword evidence="1" id="KW-0472">Membrane</keyword>
<keyword evidence="1" id="KW-0812">Transmembrane</keyword>
<dbReference type="OrthoDB" id="5690345at2"/>
<keyword evidence="3" id="KW-1185">Reference proteome</keyword>
<keyword evidence="1" id="KW-1133">Transmembrane helix</keyword>
<evidence type="ECO:0000256" key="1">
    <source>
        <dbReference type="SAM" id="Phobius"/>
    </source>
</evidence>
<sequence>MLKGFTLLELLIAMLIVSIALLFALPAWQKSNEQAVLLKERHKLHLFLRQIQGRVENSTDIWFLVPNRDLAKQRWCLTAQLKSDSICDCLNPQTCPNNVSAQFYYPYFPEQTMLVSKKYYPQEISRLNGTRDTVSTVCFILQAGNSRTLFSLFNVGSVKLKDYQSMSACVND</sequence>
<accession>A0A4R2SNX9</accession>
<proteinExistence type="predicted"/>
<dbReference type="SUPFAM" id="SSF54523">
    <property type="entry name" value="Pili subunits"/>
    <property type="match status" value="1"/>
</dbReference>
<dbReference type="Proteomes" id="UP000295763">
    <property type="component" value="Unassembled WGS sequence"/>
</dbReference>
<reference evidence="2 3" key="1">
    <citation type="submission" date="2019-03" db="EMBL/GenBank/DDBJ databases">
        <title>Genomic Encyclopedia of Type Strains, Phase IV (KMG-IV): sequencing the most valuable type-strain genomes for metagenomic binning, comparative biology and taxonomic classification.</title>
        <authorList>
            <person name="Goeker M."/>
        </authorList>
    </citation>
    <scope>NUCLEOTIDE SEQUENCE [LARGE SCALE GENOMIC DNA]</scope>
    <source>
        <strain evidence="2 3">DSM 28404</strain>
    </source>
</reference>
<dbReference type="NCBIfam" id="TIGR02532">
    <property type="entry name" value="IV_pilin_GFxxxE"/>
    <property type="match status" value="1"/>
</dbReference>
<gene>
    <name evidence="2" type="ORF">EDC44_1445</name>
</gene>
<organism evidence="2 3">
    <name type="scientific">Cricetibacter osteomyelitidis</name>
    <dbReference type="NCBI Taxonomy" id="1521931"/>
    <lineage>
        <taxon>Bacteria</taxon>
        <taxon>Pseudomonadati</taxon>
        <taxon>Pseudomonadota</taxon>
        <taxon>Gammaproteobacteria</taxon>
        <taxon>Pasteurellales</taxon>
        <taxon>Pasteurellaceae</taxon>
        <taxon>Cricetibacter</taxon>
    </lineage>
</organism>
<dbReference type="InterPro" id="IPR045584">
    <property type="entry name" value="Pilin-like"/>
</dbReference>
<dbReference type="EMBL" id="SLYB01000044">
    <property type="protein sequence ID" value="TCP89764.1"/>
    <property type="molecule type" value="Genomic_DNA"/>
</dbReference>
<evidence type="ECO:0000313" key="2">
    <source>
        <dbReference type="EMBL" id="TCP89764.1"/>
    </source>
</evidence>
<comment type="caution">
    <text evidence="2">The sequence shown here is derived from an EMBL/GenBank/DDBJ whole genome shotgun (WGS) entry which is preliminary data.</text>
</comment>
<dbReference type="InterPro" id="IPR012902">
    <property type="entry name" value="N_methyl_site"/>
</dbReference>
<dbReference type="AlphaFoldDB" id="A0A4R2SNX9"/>
<feature type="transmembrane region" description="Helical" evidence="1">
    <location>
        <begin position="7"/>
        <end position="28"/>
    </location>
</feature>
<evidence type="ECO:0000313" key="3">
    <source>
        <dbReference type="Proteomes" id="UP000295763"/>
    </source>
</evidence>